<name>A0A166DJ93_DAUCS</name>
<protein>
    <submittedName>
        <fullName evidence="2">Uncharacterized protein</fullName>
    </submittedName>
</protein>
<evidence type="ECO:0000313" key="2">
    <source>
        <dbReference type="EMBL" id="KZN05316.1"/>
    </source>
</evidence>
<dbReference type="PANTHER" id="PTHR33873:SF15">
    <property type="entry name" value="TRANSCRIPTION FACTOR VOZ2"/>
    <property type="match status" value="1"/>
</dbReference>
<dbReference type="AlphaFoldDB" id="A0A166DJ93"/>
<organism evidence="2">
    <name type="scientific">Daucus carota subsp. sativus</name>
    <name type="common">Carrot</name>
    <dbReference type="NCBI Taxonomy" id="79200"/>
    <lineage>
        <taxon>Eukaryota</taxon>
        <taxon>Viridiplantae</taxon>
        <taxon>Streptophyta</taxon>
        <taxon>Embryophyta</taxon>
        <taxon>Tracheophyta</taxon>
        <taxon>Spermatophyta</taxon>
        <taxon>Magnoliopsida</taxon>
        <taxon>eudicotyledons</taxon>
        <taxon>Gunneridae</taxon>
        <taxon>Pentapetalae</taxon>
        <taxon>asterids</taxon>
        <taxon>campanulids</taxon>
        <taxon>Apiales</taxon>
        <taxon>Apiaceae</taxon>
        <taxon>Apioideae</taxon>
        <taxon>Scandiceae</taxon>
        <taxon>Daucinae</taxon>
        <taxon>Daucus</taxon>
        <taxon>Daucus sect. Daucus</taxon>
    </lineage>
</organism>
<comment type="caution">
    <text evidence="2">The sequence shown here is derived from an EMBL/GenBank/DDBJ whole genome shotgun (WGS) entry which is preliminary data.</text>
</comment>
<dbReference type="Gramene" id="KZN05316">
    <property type="protein sequence ID" value="KZN05316"/>
    <property type="gene ID" value="DCAR_006153"/>
</dbReference>
<dbReference type="EMBL" id="LNRQ01000002">
    <property type="protein sequence ID" value="KZN05316.1"/>
    <property type="molecule type" value="Genomic_DNA"/>
</dbReference>
<proteinExistence type="predicted"/>
<accession>A0A166DJ93</accession>
<dbReference type="GO" id="GO:0045893">
    <property type="term" value="P:positive regulation of DNA-templated transcription"/>
    <property type="evidence" value="ECO:0007669"/>
    <property type="project" value="TreeGrafter"/>
</dbReference>
<gene>
    <name evidence="2" type="ORF">DCAR_006153</name>
</gene>
<reference evidence="2" key="1">
    <citation type="journal article" date="2016" name="Nat. Genet.">
        <title>A high-quality carrot genome assembly provides new insights into carotenoid accumulation and asterid genome evolution.</title>
        <authorList>
            <person name="Iorizzo M."/>
            <person name="Ellison S."/>
            <person name="Senalik D."/>
            <person name="Zeng P."/>
            <person name="Satapoomin P."/>
            <person name="Huang J."/>
            <person name="Bowman M."/>
            <person name="Iovene M."/>
            <person name="Sanseverino W."/>
            <person name="Cavagnaro P."/>
            <person name="Yildiz M."/>
            <person name="Macko-Podgorni A."/>
            <person name="Moranska E."/>
            <person name="Grzebelus E."/>
            <person name="Grzebelus D."/>
            <person name="Ashrafi H."/>
            <person name="Zheng Z."/>
            <person name="Cheng S."/>
            <person name="Spooner D."/>
            <person name="Van Deynze A."/>
            <person name="Simon P."/>
        </authorList>
    </citation>
    <scope>NUCLEOTIDE SEQUENCE [LARGE SCALE GENOMIC DNA]</scope>
    <source>
        <tissue evidence="2">Leaf</tissue>
    </source>
</reference>
<dbReference type="GO" id="GO:0048578">
    <property type="term" value="P:positive regulation of long-day photoperiodism, flowering"/>
    <property type="evidence" value="ECO:0007669"/>
    <property type="project" value="InterPro"/>
</dbReference>
<keyword evidence="1" id="KW-0175">Coiled coil</keyword>
<evidence type="ECO:0000256" key="1">
    <source>
        <dbReference type="SAM" id="Coils"/>
    </source>
</evidence>
<dbReference type="GO" id="GO:0005634">
    <property type="term" value="C:nucleus"/>
    <property type="evidence" value="ECO:0007669"/>
    <property type="project" value="TreeGrafter"/>
</dbReference>
<dbReference type="PANTHER" id="PTHR33873">
    <property type="entry name" value="TRANSCRIPTION FACTOR VOZ1"/>
    <property type="match status" value="1"/>
</dbReference>
<dbReference type="STRING" id="79200.A0A166DJ93"/>
<dbReference type="InterPro" id="IPR039277">
    <property type="entry name" value="VOZ1/VOZ2"/>
</dbReference>
<sequence>MTPVLRPRGIGLKYNLLFSTLKARTERKAAGVPDCEGAATTKAPWNTPELFDLSALEGETIRVWEDGTKRIGRRSFSILRACVLPLHKWLINGNSTKEHDLVTKNDLEHLLHLLDGKGWDRPWHYLKDRSASNMAYQAWHHEPELVVHRAELEGMNSENQRLRDMVDEVTNNYNNLQKHLVAFMRQQQQKVDNNEVEADVVGDIIIRSVNFDETQDLADEIIGLAMGPENAQGAMINNVVNVHGVTNEGKQ</sequence>
<dbReference type="GO" id="GO:0043565">
    <property type="term" value="F:sequence-specific DNA binding"/>
    <property type="evidence" value="ECO:0007669"/>
    <property type="project" value="TreeGrafter"/>
</dbReference>
<feature type="coiled-coil region" evidence="1">
    <location>
        <begin position="145"/>
        <end position="186"/>
    </location>
</feature>